<evidence type="ECO:0000313" key="1">
    <source>
        <dbReference type="EMBL" id="SFT63832.1"/>
    </source>
</evidence>
<proteinExistence type="predicted"/>
<dbReference type="AlphaFoldDB" id="A0A1I6ZMG1"/>
<protein>
    <submittedName>
        <fullName evidence="1">Uncharacterized protein</fullName>
    </submittedName>
</protein>
<dbReference type="Proteomes" id="UP000199546">
    <property type="component" value="Unassembled WGS sequence"/>
</dbReference>
<gene>
    <name evidence="1" type="ORF">SAMN05660657_02119</name>
</gene>
<organism evidence="1 2">
    <name type="scientific">Geodermatophilus amargosae</name>
    <dbReference type="NCBI Taxonomy" id="1296565"/>
    <lineage>
        <taxon>Bacteria</taxon>
        <taxon>Bacillati</taxon>
        <taxon>Actinomycetota</taxon>
        <taxon>Actinomycetes</taxon>
        <taxon>Geodermatophilales</taxon>
        <taxon>Geodermatophilaceae</taxon>
        <taxon>Geodermatophilus</taxon>
    </lineage>
</organism>
<accession>A0A1I6ZMG1</accession>
<dbReference type="EMBL" id="FPBA01000005">
    <property type="protein sequence ID" value="SFT63832.1"/>
    <property type="molecule type" value="Genomic_DNA"/>
</dbReference>
<keyword evidence="2" id="KW-1185">Reference proteome</keyword>
<sequence>MRGLAAWDRVPSGALDLTDAETEKQLRIFYTGISDQVPRRVYDATFRQAIALRAHSAIMEPRYIDADWRSEHGQFYSTTYRRYPSVAHRLHLFSGELPAAALHEDKPIARALKRETYLGYIVLRPVQAAPIGRTMLAVPPRLRSPRAVVCQADDQVNLFGMDLRVSGMPFLSQDGQYMRCAQVCAWITAYYHHLRFGSPRALPELIATHAGVASDLGRPLPSPGLSVRQVTDAMLGLGLPGEVYDLRQRDRASVVPFICRYLNSRLPVTVITSRHAFVLIGYERYVDRDGIRRIRFWRQDDEAGPYQAVDNWGSDPSGTWQHLVVPLPPKVYLTGEHAELIAKKHLISRLKKGTGDDQMLASELVKMGTGESSVALRSSVMLSNDFKRGIEHRRFPDAITARYLNLPMPRYIWVVEVTDRSARDQDDVAAPDCVLAEAVLDATDHTNDTKVLAWRCPSGITRWLADQDSESHHLVSSEATPSVVDIPRAPVHELR</sequence>
<reference evidence="2" key="1">
    <citation type="submission" date="2016-10" db="EMBL/GenBank/DDBJ databases">
        <authorList>
            <person name="Varghese N."/>
            <person name="Submissions S."/>
        </authorList>
    </citation>
    <scope>NUCLEOTIDE SEQUENCE [LARGE SCALE GENOMIC DNA]</scope>
    <source>
        <strain evidence="2">DSM 46136</strain>
    </source>
</reference>
<evidence type="ECO:0000313" key="2">
    <source>
        <dbReference type="Proteomes" id="UP000199546"/>
    </source>
</evidence>
<name>A0A1I6ZMG1_9ACTN</name>